<dbReference type="EMBL" id="PEDF01000028">
    <property type="protein sequence ID" value="RFZ45897.1"/>
    <property type="molecule type" value="Genomic_DNA"/>
</dbReference>
<evidence type="ECO:0000313" key="2">
    <source>
        <dbReference type="Proteomes" id="UP000257451"/>
    </source>
</evidence>
<reference evidence="1 2" key="1">
    <citation type="journal article" date="2018" name="Sci. Rep.">
        <title>Extensive genomic diversity among Mycobacterium marinum strains revealed by whole genome sequencing.</title>
        <authorList>
            <person name="Das S."/>
            <person name="Pettersson B.M."/>
            <person name="Behra P.R."/>
            <person name="Mallick A."/>
            <person name="Cheramie M."/>
            <person name="Ramesh M."/>
            <person name="Shirreff L."/>
            <person name="DuCote T."/>
            <person name="Dasgupta S."/>
            <person name="Ennis D.G."/>
            <person name="Kirsebom L.A."/>
        </authorList>
    </citation>
    <scope>NUCLEOTIDE SEQUENCE [LARGE SCALE GENOMIC DNA]</scope>
    <source>
        <strain evidence="1 2">Davis1</strain>
    </source>
</reference>
<evidence type="ECO:0000313" key="1">
    <source>
        <dbReference type="EMBL" id="RFZ45897.1"/>
    </source>
</evidence>
<protein>
    <submittedName>
        <fullName evidence="1">Uncharacterized protein</fullName>
    </submittedName>
</protein>
<sequence>MRSTSSEKHYGSKELDFLWSLFCRALAHSTSGVRQVAAESSDVVNDAGFAKLGYIVQVWPAFGAGT</sequence>
<dbReference type="AlphaFoldDB" id="A0A3E2N0F0"/>
<name>A0A3E2N0F0_MYCMR</name>
<gene>
    <name evidence="1" type="ORF">DAVIS_01084</name>
</gene>
<comment type="caution">
    <text evidence="1">The sequence shown here is derived from an EMBL/GenBank/DDBJ whole genome shotgun (WGS) entry which is preliminary data.</text>
</comment>
<dbReference type="Proteomes" id="UP000257451">
    <property type="component" value="Unassembled WGS sequence"/>
</dbReference>
<accession>A0A3E2N0F0</accession>
<organism evidence="1 2">
    <name type="scientific">Mycobacterium marinum</name>
    <dbReference type="NCBI Taxonomy" id="1781"/>
    <lineage>
        <taxon>Bacteria</taxon>
        <taxon>Bacillati</taxon>
        <taxon>Actinomycetota</taxon>
        <taxon>Actinomycetes</taxon>
        <taxon>Mycobacteriales</taxon>
        <taxon>Mycobacteriaceae</taxon>
        <taxon>Mycobacterium</taxon>
        <taxon>Mycobacterium ulcerans group</taxon>
    </lineage>
</organism>
<proteinExistence type="predicted"/>